<evidence type="ECO:0000313" key="5">
    <source>
        <dbReference type="EMBL" id="NAG21451.1"/>
    </source>
</evidence>
<sequence>MAEHDITPEVTISKTQRRYKVGYVRARHQDRKTGIARYYSQHPSLHLKGDWLKEAGFDTGRGVTVKISEGCLTIIADSDEVQELREQLYQAKQVVKGVRNGMLSILNEN</sequence>
<reference evidence="2" key="2">
    <citation type="journal article" date="2018" name="Genome Biol.">
        <title>SKESA: strategic k-mer extension for scrupulous assemblies.</title>
        <authorList>
            <person name="Souvorov A."/>
            <person name="Agarwala R."/>
            <person name="Lipman D.J."/>
        </authorList>
    </citation>
    <scope>NUCLEOTIDE SEQUENCE</scope>
    <source>
        <strain evidence="2">SJP41</strain>
    </source>
</reference>
<evidence type="ECO:0000313" key="4">
    <source>
        <dbReference type="EMBL" id="MWL44796.1"/>
    </source>
</evidence>
<dbReference type="GO" id="GO:0005737">
    <property type="term" value="C:cytoplasm"/>
    <property type="evidence" value="ECO:0007669"/>
    <property type="project" value="InterPro"/>
</dbReference>
<protein>
    <submittedName>
        <fullName evidence="3">Type I addiction module toxin, SymE family</fullName>
    </submittedName>
    <submittedName>
        <fullName evidence="2">Type I toxin-antitoxin system SymE family toxin</fullName>
    </submittedName>
</protein>
<organism evidence="3 12">
    <name type="scientific">Escherichia coli</name>
    <dbReference type="NCBI Taxonomy" id="562"/>
    <lineage>
        <taxon>Bacteria</taxon>
        <taxon>Pseudomonadati</taxon>
        <taxon>Pseudomonadota</taxon>
        <taxon>Gammaproteobacteria</taxon>
        <taxon>Enterobacterales</taxon>
        <taxon>Enterobacteriaceae</taxon>
        <taxon>Escherichia</taxon>
    </lineage>
</organism>
<dbReference type="AlphaFoldDB" id="A0A0C2EAI8"/>
<evidence type="ECO:0000313" key="12">
    <source>
        <dbReference type="Proteomes" id="UP000490727"/>
    </source>
</evidence>
<evidence type="ECO:0000313" key="3">
    <source>
        <dbReference type="EMBL" id="MUM72419.1"/>
    </source>
</evidence>
<dbReference type="EMBL" id="DADPIR010000047">
    <property type="protein sequence ID" value="HAZ7494277.1"/>
    <property type="molecule type" value="Genomic_DNA"/>
</dbReference>
<name>A0A0C2EAI8_ECOLX</name>
<dbReference type="GO" id="GO:0003723">
    <property type="term" value="F:RNA binding"/>
    <property type="evidence" value="ECO:0007669"/>
    <property type="project" value="InterPro"/>
</dbReference>
<dbReference type="GO" id="GO:0016070">
    <property type="term" value="P:RNA metabolic process"/>
    <property type="evidence" value="ECO:0007669"/>
    <property type="project" value="InterPro"/>
</dbReference>
<evidence type="ECO:0000313" key="6">
    <source>
        <dbReference type="EMBL" id="NEM88767.1"/>
    </source>
</evidence>
<reference evidence="6 9" key="6">
    <citation type="submission" date="2020-02" db="EMBL/GenBank/DDBJ databases">
        <authorList>
            <person name="Subbiah M."/>
            <person name="Call D."/>
        </authorList>
    </citation>
    <scope>NUCLEOTIDE SEQUENCE [LARGE SCALE GENOMIC DNA]</scope>
    <source>
        <strain evidence="6 9">8375wC2</strain>
    </source>
</reference>
<gene>
    <name evidence="7" type="ORF">CWS33_07585</name>
    <name evidence="6" type="ORF">G3V95_25560</name>
    <name evidence="3" type="ORF">GNZ05_09650</name>
    <name evidence="4" type="ORF">GQM04_04440</name>
    <name evidence="5" type="ORF">GUC01_20860</name>
    <name evidence="2" type="ORF">J8F57_004577</name>
</gene>
<dbReference type="Proteomes" id="UP000868636">
    <property type="component" value="Unassembled WGS sequence"/>
</dbReference>
<proteinExistence type="predicted"/>
<dbReference type="EMBL" id="WXKQ01000019">
    <property type="protein sequence ID" value="NAG21451.1"/>
    <property type="molecule type" value="Genomic_DNA"/>
</dbReference>
<dbReference type="Proteomes" id="UP000469708">
    <property type="component" value="Unassembled WGS sequence"/>
</dbReference>
<evidence type="ECO:0000259" key="1">
    <source>
        <dbReference type="Pfam" id="PF08845"/>
    </source>
</evidence>
<dbReference type="EMBL" id="PITP01000005">
    <property type="protein sequence ID" value="PKD91016.1"/>
    <property type="molecule type" value="Genomic_DNA"/>
</dbReference>
<dbReference type="Proteomes" id="UP000233549">
    <property type="component" value="Unassembled WGS sequence"/>
</dbReference>
<reference evidence="3 12" key="4">
    <citation type="submission" date="2019-11" db="EMBL/GenBank/DDBJ databases">
        <title>Whole genome sequence analysis of environmental Escherichia coli from the feces of straw-necked ibis (Threskiornis spinicollis) nesting on inland wetlands.</title>
        <authorList>
            <person name="Wyrsch E.R."/>
            <person name="Roy Chowdhury P."/>
            <person name="Wallis L."/>
            <person name="Cummins M.L."/>
            <person name="Zingali T."/>
            <person name="Brandis K.J."/>
            <person name="Djordjevic S.P."/>
        </authorList>
    </citation>
    <scope>NUCLEOTIDE SEQUENCE [LARGE SCALE GENOMIC DNA]</scope>
    <source>
        <strain evidence="3 12">IBS12</strain>
    </source>
</reference>
<dbReference type="Proteomes" id="UP000487258">
    <property type="component" value="Unassembled WGS sequence"/>
</dbReference>
<evidence type="ECO:0000313" key="2">
    <source>
        <dbReference type="EMBL" id="HAZ7494277.1"/>
    </source>
</evidence>
<dbReference type="RefSeq" id="WP_000807561.1">
    <property type="nucleotide sequence ID" value="NZ_AP021944.1"/>
</dbReference>
<feature type="domain" description="Toxin SymE-like" evidence="1">
    <location>
        <begin position="16"/>
        <end position="75"/>
    </location>
</feature>
<dbReference type="EMBL" id="WTMY01000022">
    <property type="protein sequence ID" value="MWL44796.1"/>
    <property type="molecule type" value="Genomic_DNA"/>
</dbReference>
<reference evidence="2" key="7">
    <citation type="submission" date="2021-03" db="EMBL/GenBank/DDBJ databases">
        <authorList>
            <consortium name="NCBI Pathogen Detection Project"/>
        </authorList>
    </citation>
    <scope>NUCLEOTIDE SEQUENCE</scope>
    <source>
        <strain evidence="2">SJP41</strain>
    </source>
</reference>
<evidence type="ECO:0000313" key="9">
    <source>
        <dbReference type="Proteomes" id="UP000469708"/>
    </source>
</evidence>
<reference evidence="5 10" key="3">
    <citation type="journal article" date="2019" name="Nat. Med.">
        <title>A library of human gut bacterial isolates paired with longitudinal multiomics data enables mechanistic microbiome research.</title>
        <authorList>
            <person name="Poyet M."/>
            <person name="Groussin M."/>
            <person name="Gibbons S.M."/>
            <person name="Avila-Pacheco J."/>
            <person name="Jiang X."/>
            <person name="Kearney S.M."/>
            <person name="Perrotta A.R."/>
            <person name="Berdy B."/>
            <person name="Zhao S."/>
            <person name="Lieberman T.D."/>
            <person name="Swanson P.K."/>
            <person name="Smith M."/>
            <person name="Roesemann S."/>
            <person name="Alexander J.E."/>
            <person name="Rich S.A."/>
            <person name="Livny J."/>
            <person name="Vlamakis H."/>
            <person name="Clish C."/>
            <person name="Bullock K."/>
            <person name="Deik A."/>
            <person name="Scott J."/>
            <person name="Pierce K.A."/>
            <person name="Xavier R.J."/>
            <person name="Alm E.J."/>
        </authorList>
    </citation>
    <scope>NUCLEOTIDE SEQUENCE [LARGE SCALE GENOMIC DNA]</scope>
    <source>
        <strain evidence="5 10">BIOML-A112</strain>
    </source>
</reference>
<dbReference type="Proteomes" id="UP000475070">
    <property type="component" value="Unassembled WGS sequence"/>
</dbReference>
<evidence type="ECO:0000313" key="10">
    <source>
        <dbReference type="Proteomes" id="UP000475070"/>
    </source>
</evidence>
<dbReference type="Proteomes" id="UP000490727">
    <property type="component" value="Unassembled WGS sequence"/>
</dbReference>
<dbReference type="InterPro" id="IPR014944">
    <property type="entry name" value="Toxin_SymE-like"/>
</dbReference>
<dbReference type="EMBL" id="WOET01000005">
    <property type="protein sequence ID" value="MUM72419.1"/>
    <property type="molecule type" value="Genomic_DNA"/>
</dbReference>
<dbReference type="GO" id="GO:0016788">
    <property type="term" value="F:hydrolase activity, acting on ester bonds"/>
    <property type="evidence" value="ECO:0007669"/>
    <property type="project" value="InterPro"/>
</dbReference>
<dbReference type="EMBL" id="JAAGYI010000145">
    <property type="protein sequence ID" value="NEM88767.1"/>
    <property type="molecule type" value="Genomic_DNA"/>
</dbReference>
<evidence type="ECO:0000313" key="8">
    <source>
        <dbReference type="Proteomes" id="UP000233549"/>
    </source>
</evidence>
<reference evidence="4 11" key="5">
    <citation type="submission" date="2019-12" db="EMBL/GenBank/DDBJ databases">
        <title>Enteriobacteria Tanzani isolates_10432.</title>
        <authorList>
            <person name="Subbiah M."/>
            <person name="Call D."/>
        </authorList>
    </citation>
    <scope>NUCLEOTIDE SEQUENCE [LARGE SCALE GENOMIC DNA]</scope>
    <source>
        <strain evidence="4 11">10432wF6</strain>
    </source>
</reference>
<accession>A0A0C2EAI8</accession>
<dbReference type="Pfam" id="PF08845">
    <property type="entry name" value="SymE_toxin"/>
    <property type="match status" value="1"/>
</dbReference>
<comment type="caution">
    <text evidence="3">The sequence shown here is derived from an EMBL/GenBank/DDBJ whole genome shotgun (WGS) entry which is preliminary data.</text>
</comment>
<reference evidence="7 8" key="1">
    <citation type="submission" date="2017-12" db="EMBL/GenBank/DDBJ databases">
        <title>Rapid rising of carbapenem-resistant Enterobacteriaceae(CRE) and emergence of colistin resistance genemcr-1 in CRE in the hospital of Henan, China.</title>
        <authorList>
            <person name="Sun Q."/>
            <person name="Zhang R."/>
            <person name="Li Y."/>
            <person name="Shen Y."/>
            <person name="Zhang Y."/>
            <person name="Yang J."/>
            <person name="Shu L."/>
            <person name="Zhou H."/>
            <person name="Wang Y."/>
            <person name="Wang B."/>
            <person name="Shen Z."/>
        </authorList>
    </citation>
    <scope>NUCLEOTIDE SEQUENCE [LARGE SCALE GENOMIC DNA]</scope>
    <source>
        <strain evidence="7 8">3512</strain>
    </source>
</reference>
<evidence type="ECO:0000313" key="7">
    <source>
        <dbReference type="EMBL" id="PKD91016.1"/>
    </source>
</evidence>
<evidence type="ECO:0000313" key="11">
    <source>
        <dbReference type="Proteomes" id="UP000487258"/>
    </source>
</evidence>